<feature type="transmembrane region" description="Helical" evidence="1">
    <location>
        <begin position="5"/>
        <end position="22"/>
    </location>
</feature>
<evidence type="ECO:0000256" key="1">
    <source>
        <dbReference type="SAM" id="Phobius"/>
    </source>
</evidence>
<dbReference type="EMBL" id="UINC01122463">
    <property type="protein sequence ID" value="SVC98287.1"/>
    <property type="molecule type" value="Genomic_DNA"/>
</dbReference>
<keyword evidence="1" id="KW-1133">Transmembrane helix</keyword>
<feature type="transmembrane region" description="Helical" evidence="1">
    <location>
        <begin position="28"/>
        <end position="48"/>
    </location>
</feature>
<feature type="transmembrane region" description="Helical" evidence="1">
    <location>
        <begin position="55"/>
        <end position="74"/>
    </location>
</feature>
<dbReference type="AlphaFoldDB" id="A0A382RMG9"/>
<proteinExistence type="predicted"/>
<organism evidence="2">
    <name type="scientific">marine metagenome</name>
    <dbReference type="NCBI Taxonomy" id="408172"/>
    <lineage>
        <taxon>unclassified sequences</taxon>
        <taxon>metagenomes</taxon>
        <taxon>ecological metagenomes</taxon>
    </lineage>
</organism>
<reference evidence="2" key="1">
    <citation type="submission" date="2018-05" db="EMBL/GenBank/DDBJ databases">
        <authorList>
            <person name="Lanie J.A."/>
            <person name="Ng W.-L."/>
            <person name="Kazmierczak K.M."/>
            <person name="Andrzejewski T.M."/>
            <person name="Davidsen T.M."/>
            <person name="Wayne K.J."/>
            <person name="Tettelin H."/>
            <person name="Glass J.I."/>
            <person name="Rusch D."/>
            <person name="Podicherti R."/>
            <person name="Tsui H.-C.T."/>
            <person name="Winkler M.E."/>
        </authorList>
    </citation>
    <scope>NUCLEOTIDE SEQUENCE</scope>
</reference>
<accession>A0A382RMG9</accession>
<gene>
    <name evidence="2" type="ORF">METZ01_LOCUS351141</name>
</gene>
<feature type="non-terminal residue" evidence="2">
    <location>
        <position position="1"/>
    </location>
</feature>
<keyword evidence="1" id="KW-0812">Transmembrane</keyword>
<protein>
    <submittedName>
        <fullName evidence="2">Uncharacterized protein</fullName>
    </submittedName>
</protein>
<name>A0A382RMG9_9ZZZZ</name>
<keyword evidence="1" id="KW-0472">Membrane</keyword>
<evidence type="ECO:0000313" key="2">
    <source>
        <dbReference type="EMBL" id="SVC98287.1"/>
    </source>
</evidence>
<sequence length="128" mass="14041">METGLIGGAVALVLLLLTIWVIRTLCDVVISLGFLAAVAIPFLMGLSGEMTQEEVILFAVAFGILMPVITMPLWPISKIMGGNDKETKGKIKELRNDEEQAIDNLQSLVHLYGAEIDVIKQKIKNFED</sequence>
<feature type="non-terminal residue" evidence="2">
    <location>
        <position position="128"/>
    </location>
</feature>